<name>A0ABP9ZZK6_9GAMM</name>
<dbReference type="Pfam" id="PF00583">
    <property type="entry name" value="Acetyltransf_1"/>
    <property type="match status" value="1"/>
</dbReference>
<dbReference type="PROSITE" id="PS51186">
    <property type="entry name" value="GNAT"/>
    <property type="match status" value="1"/>
</dbReference>
<protein>
    <submittedName>
        <fullName evidence="2">GNAT family N-acetyltransferase</fullName>
    </submittedName>
</protein>
<dbReference type="InterPro" id="IPR000182">
    <property type="entry name" value="GNAT_dom"/>
</dbReference>
<dbReference type="InterPro" id="IPR016181">
    <property type="entry name" value="Acyl_CoA_acyltransferase"/>
</dbReference>
<evidence type="ECO:0000259" key="1">
    <source>
        <dbReference type="PROSITE" id="PS51186"/>
    </source>
</evidence>
<dbReference type="CDD" id="cd04301">
    <property type="entry name" value="NAT_SF"/>
    <property type="match status" value="1"/>
</dbReference>
<feature type="domain" description="N-acetyltransferase" evidence="1">
    <location>
        <begin position="1"/>
        <end position="160"/>
    </location>
</feature>
<evidence type="ECO:0000313" key="2">
    <source>
        <dbReference type="EMBL" id="GAA6145587.1"/>
    </source>
</evidence>
<comment type="caution">
    <text evidence="2">The sequence shown here is derived from an EMBL/GenBank/DDBJ whole genome shotgun (WGS) entry which is preliminary data.</text>
</comment>
<proteinExistence type="predicted"/>
<dbReference type="Gene3D" id="3.40.630.30">
    <property type="match status" value="1"/>
</dbReference>
<gene>
    <name evidence="2" type="ORF">NBRC116585_17050</name>
</gene>
<dbReference type="SUPFAM" id="SSF55729">
    <property type="entry name" value="Acyl-CoA N-acyltransferases (Nat)"/>
    <property type="match status" value="1"/>
</dbReference>
<sequence length="162" mass="18343">MIIDTSSPSDLDELVKLYELARLQMINTGNPNQWVDGYPSPDLISSDIQSGCLYVCRDNDELVAAFVLSESEDPSYNVIYDGDWRNEDTYAVIHRLAVSTSGRGIGQRCVDWCVDRYSNIKVDTHSDNLPMQRLLEKNGFERCGTIRNTWGAIRVAYHGVFD</sequence>
<organism evidence="2 3">
    <name type="scientific">Thalassolituus maritimus</name>
    <dbReference type="NCBI Taxonomy" id="484498"/>
    <lineage>
        <taxon>Bacteria</taxon>
        <taxon>Pseudomonadati</taxon>
        <taxon>Pseudomonadota</taxon>
        <taxon>Gammaproteobacteria</taxon>
        <taxon>Oceanospirillales</taxon>
        <taxon>Oceanospirillaceae</taxon>
        <taxon>Thalassolituus</taxon>
    </lineage>
</organism>
<dbReference type="EMBL" id="BAABWH010000004">
    <property type="protein sequence ID" value="GAA6145587.1"/>
    <property type="molecule type" value="Genomic_DNA"/>
</dbReference>
<dbReference type="RefSeq" id="WP_353294601.1">
    <property type="nucleotide sequence ID" value="NZ_BAABWH010000004.1"/>
</dbReference>
<evidence type="ECO:0000313" key="3">
    <source>
        <dbReference type="Proteomes" id="UP001481413"/>
    </source>
</evidence>
<accession>A0ABP9ZZK6</accession>
<dbReference type="Proteomes" id="UP001481413">
    <property type="component" value="Unassembled WGS sequence"/>
</dbReference>
<keyword evidence="3" id="KW-1185">Reference proteome</keyword>
<reference evidence="2 3" key="1">
    <citation type="submission" date="2024-04" db="EMBL/GenBank/DDBJ databases">
        <title>Draft genome sequence of Thalassolituus maritimus NBRC 116585.</title>
        <authorList>
            <person name="Miyakawa T."/>
            <person name="Kusuya Y."/>
            <person name="Miura T."/>
        </authorList>
    </citation>
    <scope>NUCLEOTIDE SEQUENCE [LARGE SCALE GENOMIC DNA]</scope>
    <source>
        <strain evidence="2 3">5NW40-0001</strain>
    </source>
</reference>